<protein>
    <submittedName>
        <fullName evidence="1">Uncharacterized protein</fullName>
    </submittedName>
</protein>
<name>A0A1S1V620_9FIRM</name>
<proteinExistence type="predicted"/>
<keyword evidence="2" id="KW-1185">Reference proteome</keyword>
<gene>
    <name evidence="1" type="ORF">EUAN_15490</name>
</gene>
<dbReference type="RefSeq" id="WP_071063341.1">
    <property type="nucleotide sequence ID" value="NZ_MKIE01000005.1"/>
</dbReference>
<dbReference type="Proteomes" id="UP000180254">
    <property type="component" value="Unassembled WGS sequence"/>
</dbReference>
<evidence type="ECO:0000313" key="2">
    <source>
        <dbReference type="Proteomes" id="UP000180254"/>
    </source>
</evidence>
<dbReference type="OrthoDB" id="1953536at2"/>
<reference evidence="1 2" key="1">
    <citation type="submission" date="2016-09" db="EMBL/GenBank/DDBJ databases">
        <title>Genome sequence of Eubacterium angustum.</title>
        <authorList>
            <person name="Poehlein A."/>
            <person name="Daniel R."/>
        </authorList>
    </citation>
    <scope>NUCLEOTIDE SEQUENCE [LARGE SCALE GENOMIC DNA]</scope>
    <source>
        <strain evidence="1 2">DSM 1989</strain>
    </source>
</reference>
<dbReference type="AlphaFoldDB" id="A0A1S1V620"/>
<evidence type="ECO:0000313" key="1">
    <source>
        <dbReference type="EMBL" id="OHW62101.1"/>
    </source>
</evidence>
<dbReference type="EMBL" id="MKIE01000005">
    <property type="protein sequence ID" value="OHW62101.1"/>
    <property type="molecule type" value="Genomic_DNA"/>
</dbReference>
<comment type="caution">
    <text evidence="1">The sequence shown here is derived from an EMBL/GenBank/DDBJ whole genome shotgun (WGS) entry which is preliminary data.</text>
</comment>
<sequence>MGVGRVGDIERIRQRVHDNVVERMTVVRGANMVNPVDRVDPVANDSRTAYNFLTGSDEFYDKLKNLRKEYESFYHDQQELEKAIKELEYDDSIVENMGKLVGNYNNAIESLKSFDYDFGTSYYSRIVNIINDFKVELFRIGIIRGSDNKLIYDKEKFKEKLNESDDAFKFIFEPVKGLIIRLYKAFKNIKIPKFEEELEGKYREHMDYEGIILDEKG</sequence>
<dbReference type="STRING" id="39480.EUAN_15490"/>
<accession>A0A1S1V620</accession>
<organism evidence="1 2">
    <name type="scientific">Andreesenia angusta</name>
    <dbReference type="NCBI Taxonomy" id="39480"/>
    <lineage>
        <taxon>Bacteria</taxon>
        <taxon>Bacillati</taxon>
        <taxon>Bacillota</taxon>
        <taxon>Tissierellia</taxon>
        <taxon>Tissierellales</taxon>
        <taxon>Gottschalkiaceae</taxon>
        <taxon>Andreesenia</taxon>
    </lineage>
</organism>